<protein>
    <submittedName>
        <fullName evidence="2">Uncharacterized protein</fullName>
    </submittedName>
</protein>
<evidence type="ECO:0000313" key="2">
    <source>
        <dbReference type="EMBL" id="KAG2631905.1"/>
    </source>
</evidence>
<feature type="transmembrane region" description="Helical" evidence="1">
    <location>
        <begin position="9"/>
        <end position="26"/>
    </location>
</feature>
<evidence type="ECO:0000313" key="3">
    <source>
        <dbReference type="Proteomes" id="UP000823388"/>
    </source>
</evidence>
<dbReference type="EMBL" id="CM029040">
    <property type="protein sequence ID" value="KAG2631905.1"/>
    <property type="molecule type" value="Genomic_DNA"/>
</dbReference>
<dbReference type="Proteomes" id="UP000823388">
    <property type="component" value="Chromosome 2N"/>
</dbReference>
<comment type="caution">
    <text evidence="2">The sequence shown here is derived from an EMBL/GenBank/DDBJ whole genome shotgun (WGS) entry which is preliminary data.</text>
</comment>
<reference evidence="2 3" key="1">
    <citation type="submission" date="2020-05" db="EMBL/GenBank/DDBJ databases">
        <title>WGS assembly of Panicum virgatum.</title>
        <authorList>
            <person name="Lovell J.T."/>
            <person name="Jenkins J."/>
            <person name="Shu S."/>
            <person name="Juenger T.E."/>
            <person name="Schmutz J."/>
        </authorList>
    </citation>
    <scope>NUCLEOTIDE SEQUENCE [LARGE SCALE GENOMIC DNA]</scope>
    <source>
        <strain evidence="3">cv. AP13</strain>
    </source>
</reference>
<gene>
    <name evidence="2" type="ORF">PVAP13_2NG022800</name>
</gene>
<organism evidence="2 3">
    <name type="scientific">Panicum virgatum</name>
    <name type="common">Blackwell switchgrass</name>
    <dbReference type="NCBI Taxonomy" id="38727"/>
    <lineage>
        <taxon>Eukaryota</taxon>
        <taxon>Viridiplantae</taxon>
        <taxon>Streptophyta</taxon>
        <taxon>Embryophyta</taxon>
        <taxon>Tracheophyta</taxon>
        <taxon>Spermatophyta</taxon>
        <taxon>Magnoliopsida</taxon>
        <taxon>Liliopsida</taxon>
        <taxon>Poales</taxon>
        <taxon>Poaceae</taxon>
        <taxon>PACMAD clade</taxon>
        <taxon>Panicoideae</taxon>
        <taxon>Panicodae</taxon>
        <taxon>Paniceae</taxon>
        <taxon>Panicinae</taxon>
        <taxon>Panicum</taxon>
        <taxon>Panicum sect. Hiantes</taxon>
    </lineage>
</organism>
<keyword evidence="1" id="KW-0812">Transmembrane</keyword>
<keyword evidence="1" id="KW-0472">Membrane</keyword>
<proteinExistence type="predicted"/>
<sequence length="166" mass="20143">MMKRTQQEFHNWFFMLVSIIATWHIWKQRNNLIFEGRRPTVREWTSNFIEEARLQAHRIKDSKRQDFLNWVNNVQHRALCLAARKTDAIEFYLPGLKCPFDLLPSLRRRPQELHSHRLPYIIYRVIFLAHFMLRFGHQISFNRWLDSSPNANTMVLVLAQFHGWVK</sequence>
<dbReference type="AlphaFoldDB" id="A0A8T0VC02"/>
<accession>A0A8T0VC02</accession>
<name>A0A8T0VC02_PANVG</name>
<evidence type="ECO:0000256" key="1">
    <source>
        <dbReference type="SAM" id="Phobius"/>
    </source>
</evidence>
<keyword evidence="1" id="KW-1133">Transmembrane helix</keyword>
<keyword evidence="3" id="KW-1185">Reference proteome</keyword>